<organism evidence="1">
    <name type="scientific">marine sediment metagenome</name>
    <dbReference type="NCBI Taxonomy" id="412755"/>
    <lineage>
        <taxon>unclassified sequences</taxon>
        <taxon>metagenomes</taxon>
        <taxon>ecological metagenomes</taxon>
    </lineage>
</organism>
<name>X1I827_9ZZZZ</name>
<protein>
    <recommendedName>
        <fullName evidence="2">TIGR04076 family protein</fullName>
    </recommendedName>
</protein>
<dbReference type="EMBL" id="BARU01032884">
    <property type="protein sequence ID" value="GAH62259.1"/>
    <property type="molecule type" value="Genomic_DNA"/>
</dbReference>
<proteinExistence type="predicted"/>
<dbReference type="AlphaFoldDB" id="X1I827"/>
<dbReference type="InterPro" id="IPR023811">
    <property type="entry name" value="CHP04076"/>
</dbReference>
<comment type="caution">
    <text evidence="1">The sequence shown here is derived from an EMBL/GenBank/DDBJ whole genome shotgun (WGS) entry which is preliminary data.</text>
</comment>
<evidence type="ECO:0000313" key="1">
    <source>
        <dbReference type="EMBL" id="GAH62259.1"/>
    </source>
</evidence>
<dbReference type="NCBIfam" id="TIGR04076">
    <property type="entry name" value="TIGR04076 family protein"/>
    <property type="match status" value="1"/>
</dbReference>
<sequence length="88" mass="9649">MAEHYKVSIKVVSQKGTCALGHKVGDQWIVDWKTPEGICLSAFNSLFPSLAALMFGGSFPWESDPDVTTVACPDAANPVVFELRRLHE</sequence>
<evidence type="ECO:0008006" key="2">
    <source>
        <dbReference type="Google" id="ProtNLM"/>
    </source>
</evidence>
<accession>X1I827</accession>
<gene>
    <name evidence="1" type="ORF">S03H2_51798</name>
</gene>
<reference evidence="1" key="1">
    <citation type="journal article" date="2014" name="Front. Microbiol.">
        <title>High frequency of phylogenetically diverse reductive dehalogenase-homologous genes in deep subseafloor sedimentary metagenomes.</title>
        <authorList>
            <person name="Kawai M."/>
            <person name="Futagami T."/>
            <person name="Toyoda A."/>
            <person name="Takaki Y."/>
            <person name="Nishi S."/>
            <person name="Hori S."/>
            <person name="Arai W."/>
            <person name="Tsubouchi T."/>
            <person name="Morono Y."/>
            <person name="Uchiyama I."/>
            <person name="Ito T."/>
            <person name="Fujiyama A."/>
            <person name="Inagaki F."/>
            <person name="Takami H."/>
        </authorList>
    </citation>
    <scope>NUCLEOTIDE SEQUENCE</scope>
    <source>
        <strain evidence="1">Expedition CK06-06</strain>
    </source>
</reference>